<dbReference type="InterPro" id="IPR029063">
    <property type="entry name" value="SAM-dependent_MTases_sf"/>
</dbReference>
<gene>
    <name evidence="3" type="ORF">BCR43DRAFT_493435</name>
</gene>
<dbReference type="InterPro" id="IPR041698">
    <property type="entry name" value="Methyltransf_25"/>
</dbReference>
<reference evidence="3 4" key="1">
    <citation type="submission" date="2016-07" db="EMBL/GenBank/DDBJ databases">
        <title>Pervasive Adenine N6-methylation of Active Genes in Fungi.</title>
        <authorList>
            <consortium name="DOE Joint Genome Institute"/>
            <person name="Mondo S.J."/>
            <person name="Dannebaum R.O."/>
            <person name="Kuo R.C."/>
            <person name="Labutti K."/>
            <person name="Haridas S."/>
            <person name="Kuo A."/>
            <person name="Salamov A."/>
            <person name="Ahrendt S.R."/>
            <person name="Lipzen A."/>
            <person name="Sullivan W."/>
            <person name="Andreopoulos W.B."/>
            <person name="Clum A."/>
            <person name="Lindquist E."/>
            <person name="Daum C."/>
            <person name="Ramamoorthy G.K."/>
            <person name="Gryganskyi A."/>
            <person name="Culley D."/>
            <person name="Magnuson J.K."/>
            <person name="James T.Y."/>
            <person name="O'Malley M.A."/>
            <person name="Stajich J.E."/>
            <person name="Spatafora J.W."/>
            <person name="Visel A."/>
            <person name="Grigoriev I.V."/>
        </authorList>
    </citation>
    <scope>NUCLEOTIDE SEQUENCE [LARGE SCALE GENOMIC DNA]</scope>
    <source>
        <strain evidence="3 4">NRRL 2496</strain>
    </source>
</reference>
<dbReference type="Proteomes" id="UP000242180">
    <property type="component" value="Unassembled WGS sequence"/>
</dbReference>
<comment type="caution">
    <text evidence="3">The sequence shown here is derived from an EMBL/GenBank/DDBJ whole genome shotgun (WGS) entry which is preliminary data.</text>
</comment>
<dbReference type="Pfam" id="PF13649">
    <property type="entry name" value="Methyltransf_25"/>
    <property type="match status" value="1"/>
</dbReference>
<feature type="compositionally biased region" description="Low complexity" evidence="1">
    <location>
        <begin position="389"/>
        <end position="402"/>
    </location>
</feature>
<dbReference type="PANTHER" id="PTHR43591:SF105">
    <property type="entry name" value="METHYLTRANSFERASE DOMAIN-CONTAINING PROTEIN-RELATED"/>
    <property type="match status" value="1"/>
</dbReference>
<evidence type="ECO:0000256" key="1">
    <source>
        <dbReference type="SAM" id="MobiDB-lite"/>
    </source>
</evidence>
<feature type="region of interest" description="Disordered" evidence="1">
    <location>
        <begin position="1"/>
        <end position="71"/>
    </location>
</feature>
<feature type="compositionally biased region" description="Basic residues" evidence="1">
    <location>
        <begin position="12"/>
        <end position="25"/>
    </location>
</feature>
<dbReference type="AlphaFoldDB" id="A0A1X2HAL2"/>
<evidence type="ECO:0000259" key="2">
    <source>
        <dbReference type="Pfam" id="PF13649"/>
    </source>
</evidence>
<protein>
    <recommendedName>
        <fullName evidence="2">Methyltransferase domain-containing protein</fullName>
    </recommendedName>
</protein>
<dbReference type="CDD" id="cd02440">
    <property type="entry name" value="AdoMet_MTases"/>
    <property type="match status" value="1"/>
</dbReference>
<accession>A0A1X2HAL2</accession>
<dbReference type="SUPFAM" id="SSF53335">
    <property type="entry name" value="S-adenosyl-L-methionine-dependent methyltransferases"/>
    <property type="match status" value="1"/>
</dbReference>
<feature type="domain" description="Methyltransferase" evidence="2">
    <location>
        <begin position="146"/>
        <end position="237"/>
    </location>
</feature>
<sequence>MGNSQFKDTLHRSKLRMSHAASKVHHSPESSPAVSASTDQPQQQDSDNIYVKGRRYQRKNSKYPMPNDEEEQDRLTNVHYLLKHCFGSNYSAPVRDLLLHSASCIYAQRSCPTSLFSQSTVSGSNASTLSNATTTNMLKHIVEPRVLDIACGTGIWVLEMCSDFPRAQLYGIDISAMYPGTIKPPNAHFMQGDVRDGLPFPDAHFDYIHMQLVYNCFSRSESDRLLREIKRVLKPGGYVEFREVDPKLRNTGPKAEKQYQTFSRLMIERDVDITWARHMCESMEQVSELTDIHHQSLTISFMASGMAGETFYSTVEGEMEGYRRLITESMGISDEEYTDSIKKVLSECTQKRAYVTYYMAWARKPIYDHATTPSPPPLQHIMTQHDTQRQQQQRQLQQPTHTNQKREKRKSSGTASTSQSRHSVSAPPTSSREIWDKQDKTDIEQFVHGYIE</sequence>
<dbReference type="GO" id="GO:0008168">
    <property type="term" value="F:methyltransferase activity"/>
    <property type="evidence" value="ECO:0007669"/>
    <property type="project" value="TreeGrafter"/>
</dbReference>
<evidence type="ECO:0000313" key="4">
    <source>
        <dbReference type="Proteomes" id="UP000242180"/>
    </source>
</evidence>
<dbReference type="EMBL" id="MCGN01000006">
    <property type="protein sequence ID" value="ORY95689.1"/>
    <property type="molecule type" value="Genomic_DNA"/>
</dbReference>
<dbReference type="PANTHER" id="PTHR43591">
    <property type="entry name" value="METHYLTRANSFERASE"/>
    <property type="match status" value="1"/>
</dbReference>
<keyword evidence="4" id="KW-1185">Reference proteome</keyword>
<dbReference type="Gene3D" id="3.40.50.150">
    <property type="entry name" value="Vaccinia Virus protein VP39"/>
    <property type="match status" value="1"/>
</dbReference>
<evidence type="ECO:0000313" key="3">
    <source>
        <dbReference type="EMBL" id="ORY95689.1"/>
    </source>
</evidence>
<dbReference type="InParanoid" id="A0A1X2HAL2"/>
<feature type="region of interest" description="Disordered" evidence="1">
    <location>
        <begin position="370"/>
        <end position="440"/>
    </location>
</feature>
<proteinExistence type="predicted"/>
<name>A0A1X2HAL2_SYNRA</name>
<dbReference type="STRING" id="13706.A0A1X2HAL2"/>
<dbReference type="OMA" id="KPANTFF"/>
<feature type="compositionally biased region" description="Basic residues" evidence="1">
    <location>
        <begin position="52"/>
        <end position="61"/>
    </location>
</feature>
<dbReference type="OrthoDB" id="2013972at2759"/>
<feature type="compositionally biased region" description="Polar residues" evidence="1">
    <location>
        <begin position="29"/>
        <end position="47"/>
    </location>
</feature>
<organism evidence="3 4">
    <name type="scientific">Syncephalastrum racemosum</name>
    <name type="common">Filamentous fungus</name>
    <dbReference type="NCBI Taxonomy" id="13706"/>
    <lineage>
        <taxon>Eukaryota</taxon>
        <taxon>Fungi</taxon>
        <taxon>Fungi incertae sedis</taxon>
        <taxon>Mucoromycota</taxon>
        <taxon>Mucoromycotina</taxon>
        <taxon>Mucoromycetes</taxon>
        <taxon>Mucorales</taxon>
        <taxon>Syncephalastraceae</taxon>
        <taxon>Syncephalastrum</taxon>
    </lineage>
</organism>
<feature type="compositionally biased region" description="Polar residues" evidence="1">
    <location>
        <begin position="412"/>
        <end position="432"/>
    </location>
</feature>